<dbReference type="RefSeq" id="WP_366922064.1">
    <property type="nucleotide sequence ID" value="NZ_CP121694.1"/>
</dbReference>
<comment type="similarity">
    <text evidence="2 6">Belongs to the band 7/mec-2 family. HflK subfamily.</text>
</comment>
<keyword evidence="9" id="KW-1185">Reference proteome</keyword>
<evidence type="ECO:0000256" key="2">
    <source>
        <dbReference type="ARBA" id="ARBA00006971"/>
    </source>
</evidence>
<protein>
    <recommendedName>
        <fullName evidence="6">Protein HflK</fullName>
    </recommendedName>
</protein>
<dbReference type="AlphaFoldDB" id="A0AAU0UR29"/>
<feature type="transmembrane region" description="Helical" evidence="6">
    <location>
        <begin position="30"/>
        <end position="50"/>
    </location>
</feature>
<dbReference type="PANTHER" id="PTHR43327">
    <property type="entry name" value="STOMATIN-LIKE PROTEIN 2, MITOCHONDRIAL"/>
    <property type="match status" value="1"/>
</dbReference>
<organism evidence="8 9">
    <name type="scientific">Metallumcola ferriviriculae</name>
    <dbReference type="NCBI Taxonomy" id="3039180"/>
    <lineage>
        <taxon>Bacteria</taxon>
        <taxon>Bacillati</taxon>
        <taxon>Bacillota</taxon>
        <taxon>Clostridia</taxon>
        <taxon>Neomoorellales</taxon>
        <taxon>Desulfitibacteraceae</taxon>
        <taxon>Metallumcola</taxon>
    </lineage>
</organism>
<comment type="function">
    <text evidence="6">HflC and HflK could encode or regulate a protease.</text>
</comment>
<evidence type="ECO:0000256" key="6">
    <source>
        <dbReference type="RuleBase" id="RU364113"/>
    </source>
</evidence>
<evidence type="ECO:0000256" key="3">
    <source>
        <dbReference type="ARBA" id="ARBA00022692"/>
    </source>
</evidence>
<keyword evidence="8" id="KW-0378">Hydrolase</keyword>
<evidence type="ECO:0000256" key="1">
    <source>
        <dbReference type="ARBA" id="ARBA00004370"/>
    </source>
</evidence>
<sequence>MDERRMEPEELVQQLQEVFNRLKQKGSGPMLFIIPIVAVLLWAASGIYMVQPGEQAVVRMFGKEVGITEPGLRYRLPYPIQTHDKVNIAKVRRAEIGFRNGDAGSPGITERIPEEALMLTGDENIVEAQLVVQYVVQNPSDFLFKVKDPEQTLRVASEVALRGAVGKTTIDQTMTEGRVLVEQEVQATLQSLLDLYETGILVTQAKLLVVDPPEAVKDAFHEVVRAYEDKERLVQEAEGYRENLIPRARGRALEIIQQAEAYKERRTLEAQGDAERFTEVLEEYSKAKVVTRQRLYLEMVEEVMPNVKKYIIEGQGDGGGNLLQLLPLGSTEGVKVSNEE</sequence>
<dbReference type="InterPro" id="IPR050710">
    <property type="entry name" value="Band7/mec-2_domain"/>
</dbReference>
<dbReference type="InterPro" id="IPR001107">
    <property type="entry name" value="Band_7"/>
</dbReference>
<gene>
    <name evidence="8" type="primary">hflK</name>
    <name evidence="8" type="ORF">MFMK1_002495</name>
</gene>
<name>A0AAU0UR29_9FIRM</name>
<dbReference type="InterPro" id="IPR036013">
    <property type="entry name" value="Band_7/SPFH_dom_sf"/>
</dbReference>
<accession>A0AAU0UR29</accession>
<dbReference type="NCBIfam" id="TIGR01933">
    <property type="entry name" value="hflK"/>
    <property type="match status" value="1"/>
</dbReference>
<dbReference type="Proteomes" id="UP001329915">
    <property type="component" value="Chromosome"/>
</dbReference>
<dbReference type="Pfam" id="PF01145">
    <property type="entry name" value="Band_7"/>
    <property type="match status" value="1"/>
</dbReference>
<dbReference type="KEGG" id="dbc:MFMK1_002495"/>
<proteinExistence type="inferred from homology"/>
<evidence type="ECO:0000259" key="7">
    <source>
        <dbReference type="SMART" id="SM00244"/>
    </source>
</evidence>
<comment type="subcellular location">
    <subcellularLocation>
        <location evidence="1 6">Membrane</location>
    </subcellularLocation>
</comment>
<keyword evidence="4 6" id="KW-1133">Transmembrane helix</keyword>
<dbReference type="Gene3D" id="3.30.479.30">
    <property type="entry name" value="Band 7 domain"/>
    <property type="match status" value="1"/>
</dbReference>
<dbReference type="InterPro" id="IPR010201">
    <property type="entry name" value="HflK"/>
</dbReference>
<evidence type="ECO:0000313" key="9">
    <source>
        <dbReference type="Proteomes" id="UP001329915"/>
    </source>
</evidence>
<feature type="domain" description="Band 7" evidence="7">
    <location>
        <begin position="45"/>
        <end position="224"/>
    </location>
</feature>
<dbReference type="SUPFAM" id="SSF117892">
    <property type="entry name" value="Band 7/SPFH domain"/>
    <property type="match status" value="1"/>
</dbReference>
<comment type="subunit">
    <text evidence="6">HflC and HflK may interact to form a multimeric complex.</text>
</comment>
<dbReference type="SMART" id="SM00244">
    <property type="entry name" value="PHB"/>
    <property type="match status" value="1"/>
</dbReference>
<evidence type="ECO:0000313" key="8">
    <source>
        <dbReference type="EMBL" id="WRO22657.1"/>
    </source>
</evidence>
<dbReference type="GO" id="GO:0006508">
    <property type="term" value="P:proteolysis"/>
    <property type="evidence" value="ECO:0007669"/>
    <property type="project" value="UniProtKB-KW"/>
</dbReference>
<dbReference type="CDD" id="cd03404">
    <property type="entry name" value="SPFH_HflK"/>
    <property type="match status" value="1"/>
</dbReference>
<evidence type="ECO:0000256" key="5">
    <source>
        <dbReference type="ARBA" id="ARBA00023136"/>
    </source>
</evidence>
<reference evidence="8 9" key="1">
    <citation type="submission" date="2023-04" db="EMBL/GenBank/DDBJ databases">
        <authorList>
            <person name="Hsu D."/>
        </authorList>
    </citation>
    <scope>NUCLEOTIDE SEQUENCE [LARGE SCALE GENOMIC DNA]</scope>
    <source>
        <strain evidence="8 9">MK1</strain>
    </source>
</reference>
<dbReference type="EMBL" id="CP121694">
    <property type="protein sequence ID" value="WRO22657.1"/>
    <property type="molecule type" value="Genomic_DNA"/>
</dbReference>
<dbReference type="PANTHER" id="PTHR43327:SF2">
    <property type="entry name" value="MODULATOR OF FTSH PROTEASE HFLK"/>
    <property type="match status" value="1"/>
</dbReference>
<keyword evidence="8" id="KW-0645">Protease</keyword>
<keyword evidence="5 6" id="KW-0472">Membrane</keyword>
<dbReference type="GO" id="GO:0016020">
    <property type="term" value="C:membrane"/>
    <property type="evidence" value="ECO:0007669"/>
    <property type="project" value="UniProtKB-SubCell"/>
</dbReference>
<keyword evidence="3 6" id="KW-0812">Transmembrane</keyword>
<dbReference type="GO" id="GO:0008233">
    <property type="term" value="F:peptidase activity"/>
    <property type="evidence" value="ECO:0007669"/>
    <property type="project" value="UniProtKB-KW"/>
</dbReference>
<evidence type="ECO:0000256" key="4">
    <source>
        <dbReference type="ARBA" id="ARBA00022989"/>
    </source>
</evidence>